<dbReference type="PANTHER" id="PTHR22754:SF38">
    <property type="entry name" value="DISCO-INTERACTING PROTEIN 2 HOMOLOG B"/>
    <property type="match status" value="1"/>
</dbReference>
<protein>
    <submittedName>
        <fullName evidence="1">Uncharacterized protein</fullName>
    </submittedName>
</protein>
<feature type="non-terminal residue" evidence="1">
    <location>
        <position position="1"/>
    </location>
</feature>
<name>A0ABD0QZZ9_CIRMR</name>
<dbReference type="Proteomes" id="UP001529510">
    <property type="component" value="Unassembled WGS sequence"/>
</dbReference>
<dbReference type="AlphaFoldDB" id="A0ABD0QZZ9"/>
<evidence type="ECO:0000313" key="2">
    <source>
        <dbReference type="Proteomes" id="UP001529510"/>
    </source>
</evidence>
<organism evidence="1 2">
    <name type="scientific">Cirrhinus mrigala</name>
    <name type="common">Mrigala</name>
    <dbReference type="NCBI Taxonomy" id="683832"/>
    <lineage>
        <taxon>Eukaryota</taxon>
        <taxon>Metazoa</taxon>
        <taxon>Chordata</taxon>
        <taxon>Craniata</taxon>
        <taxon>Vertebrata</taxon>
        <taxon>Euteleostomi</taxon>
        <taxon>Actinopterygii</taxon>
        <taxon>Neopterygii</taxon>
        <taxon>Teleostei</taxon>
        <taxon>Ostariophysi</taxon>
        <taxon>Cypriniformes</taxon>
        <taxon>Cyprinidae</taxon>
        <taxon>Labeoninae</taxon>
        <taxon>Labeonini</taxon>
        <taxon>Cirrhinus</taxon>
    </lineage>
</organism>
<evidence type="ECO:0000313" key="1">
    <source>
        <dbReference type="EMBL" id="KAL0191350.1"/>
    </source>
</evidence>
<keyword evidence="2" id="KW-1185">Reference proteome</keyword>
<accession>A0ABD0QZZ9</accession>
<proteinExistence type="predicted"/>
<comment type="caution">
    <text evidence="1">The sequence shown here is derived from an EMBL/GenBank/DDBJ whole genome shotgun (WGS) entry which is preliminary data.</text>
</comment>
<reference evidence="1 2" key="1">
    <citation type="submission" date="2024-05" db="EMBL/GenBank/DDBJ databases">
        <title>Genome sequencing and assembly of Indian major carp, Cirrhinus mrigala (Hamilton, 1822).</title>
        <authorList>
            <person name="Mohindra V."/>
            <person name="Chowdhury L.M."/>
            <person name="Lal K."/>
            <person name="Jena J.K."/>
        </authorList>
    </citation>
    <scope>NUCLEOTIDE SEQUENCE [LARGE SCALE GENOMIC DNA]</scope>
    <source>
        <strain evidence="1">CM1030</strain>
        <tissue evidence="1">Blood</tissue>
    </source>
</reference>
<dbReference type="EMBL" id="JAMKFB020000006">
    <property type="protein sequence ID" value="KAL0191350.1"/>
    <property type="molecule type" value="Genomic_DNA"/>
</dbReference>
<sequence length="57" mass="6179">ARGVNLSCVRSCVVVAEERPRLALTHSFSKLFKDLGLSMRAVSTAFGSRVNLAICLQ</sequence>
<feature type="non-terminal residue" evidence="1">
    <location>
        <position position="57"/>
    </location>
</feature>
<gene>
    <name evidence="1" type="ORF">M9458_014048</name>
</gene>
<dbReference type="PANTHER" id="PTHR22754">
    <property type="entry name" value="DISCO-INTERACTING PROTEIN 2 DIP2 -RELATED"/>
    <property type="match status" value="1"/>
</dbReference>